<dbReference type="OrthoDB" id="421226at2759"/>
<organism evidence="3 4">
    <name type="scientific">Prunus yedoensis var. nudiflora</name>
    <dbReference type="NCBI Taxonomy" id="2094558"/>
    <lineage>
        <taxon>Eukaryota</taxon>
        <taxon>Viridiplantae</taxon>
        <taxon>Streptophyta</taxon>
        <taxon>Embryophyta</taxon>
        <taxon>Tracheophyta</taxon>
        <taxon>Spermatophyta</taxon>
        <taxon>Magnoliopsida</taxon>
        <taxon>eudicotyledons</taxon>
        <taxon>Gunneridae</taxon>
        <taxon>Pentapetalae</taxon>
        <taxon>rosids</taxon>
        <taxon>fabids</taxon>
        <taxon>Rosales</taxon>
        <taxon>Rosaceae</taxon>
        <taxon>Amygdaloideae</taxon>
        <taxon>Amygdaleae</taxon>
        <taxon>Prunus</taxon>
    </lineage>
</organism>
<comment type="caution">
    <text evidence="3">The sequence shown here is derived from an EMBL/GenBank/DDBJ whole genome shotgun (WGS) entry which is preliminary data.</text>
</comment>
<dbReference type="GO" id="GO:0016020">
    <property type="term" value="C:membrane"/>
    <property type="evidence" value="ECO:0007669"/>
    <property type="project" value="UniProtKB-SubCell"/>
</dbReference>
<dbReference type="EMBL" id="PJQY01000405">
    <property type="protein sequence ID" value="PQQ11278.1"/>
    <property type="molecule type" value="Genomic_DNA"/>
</dbReference>
<keyword evidence="1" id="KW-0813">Transport</keyword>
<reference evidence="3 4" key="1">
    <citation type="submission" date="2018-02" db="EMBL/GenBank/DDBJ databases">
        <title>Draft genome of wild Prunus yedoensis var. nudiflora.</title>
        <authorList>
            <person name="Baek S."/>
            <person name="Kim J.-H."/>
            <person name="Choi K."/>
            <person name="Kim G.-B."/>
            <person name="Cho A."/>
            <person name="Jang H."/>
            <person name="Shin C.-H."/>
            <person name="Yu H.-J."/>
            <person name="Mun J.-H."/>
        </authorList>
    </citation>
    <scope>NUCLEOTIDE SEQUENCE [LARGE SCALE GENOMIC DNA]</scope>
    <source>
        <strain evidence="4">cv. Jeju island</strain>
        <tissue evidence="3">Leaf</tissue>
    </source>
</reference>
<keyword evidence="1" id="KW-0407">Ion channel</keyword>
<protein>
    <submittedName>
        <fullName evidence="3">Putative cyclic nucleotide-gated ion channel 8</fullName>
    </submittedName>
</protein>
<dbReference type="Proteomes" id="UP000250321">
    <property type="component" value="Unassembled WGS sequence"/>
</dbReference>
<sequence length="171" mass="19347">MLVEDEDAHREHVHLARGLKPVGEMLFIIRGRLESVTTDGGRNGFFNSVSSCTFIADRFSTPSVSSQQWRTWAACFIQAACHHYRRKFAEKQCKEEEEGFDYSEGDDDDDCRGDSITSKLRATFFVFRFAAKVLQGHRHHSAGSTGSMGSTELMKLQKPPEPDFSAYDDKN</sequence>
<evidence type="ECO:0000256" key="1">
    <source>
        <dbReference type="ARBA" id="ARBA00023303"/>
    </source>
</evidence>
<accession>A0A314Z276</accession>
<name>A0A314Z276_PRUYE</name>
<evidence type="ECO:0000313" key="4">
    <source>
        <dbReference type="Proteomes" id="UP000250321"/>
    </source>
</evidence>
<proteinExistence type="predicted"/>
<feature type="region of interest" description="Disordered" evidence="2">
    <location>
        <begin position="139"/>
        <end position="171"/>
    </location>
</feature>
<keyword evidence="1" id="KW-0406">Ion transport</keyword>
<dbReference type="PANTHER" id="PTHR45651:SF12">
    <property type="entry name" value="CYCLIC NUCLEOTIDE-GATED ION CHANNEL 15-RELATED"/>
    <property type="match status" value="1"/>
</dbReference>
<gene>
    <name evidence="3" type="ORF">Pyn_02140</name>
</gene>
<evidence type="ECO:0000313" key="3">
    <source>
        <dbReference type="EMBL" id="PQQ11278.1"/>
    </source>
</evidence>
<dbReference type="STRING" id="2094558.A0A314Z276"/>
<evidence type="ECO:0000256" key="2">
    <source>
        <dbReference type="SAM" id="MobiDB-lite"/>
    </source>
</evidence>
<keyword evidence="4" id="KW-1185">Reference proteome</keyword>
<dbReference type="GO" id="GO:0034220">
    <property type="term" value="P:monoatomic ion transmembrane transport"/>
    <property type="evidence" value="ECO:0007669"/>
    <property type="project" value="UniProtKB-KW"/>
</dbReference>
<dbReference type="AlphaFoldDB" id="A0A314Z276"/>
<dbReference type="PANTHER" id="PTHR45651">
    <property type="entry name" value="CYCLIC NUCLEOTIDE-GATED ION CHANNEL 15-RELATED-RELATED"/>
    <property type="match status" value="1"/>
</dbReference>